<name>A0A8J9V9C7_9NEOP</name>
<evidence type="ECO:0000313" key="2">
    <source>
        <dbReference type="EMBL" id="CAH0718393.1"/>
    </source>
</evidence>
<keyword evidence="3" id="KW-1185">Reference proteome</keyword>
<accession>A0A8J9V9C7</accession>
<feature type="signal peptide" evidence="1">
    <location>
        <begin position="1"/>
        <end position="18"/>
    </location>
</feature>
<gene>
    <name evidence="2" type="ORF">BINO364_LOCUS4888</name>
</gene>
<evidence type="ECO:0000313" key="3">
    <source>
        <dbReference type="Proteomes" id="UP000838878"/>
    </source>
</evidence>
<proteinExistence type="predicted"/>
<reference evidence="2" key="1">
    <citation type="submission" date="2021-12" db="EMBL/GenBank/DDBJ databases">
        <authorList>
            <person name="Martin H S."/>
        </authorList>
    </citation>
    <scope>NUCLEOTIDE SEQUENCE</scope>
</reference>
<dbReference type="OrthoDB" id="7263319at2759"/>
<protein>
    <recommendedName>
        <fullName evidence="4">DUF5050 domain-containing protein</fullName>
    </recommendedName>
</protein>
<keyword evidence="1" id="KW-0732">Signal</keyword>
<dbReference type="SUPFAM" id="SSF69304">
    <property type="entry name" value="Tricorn protease N-terminal domain"/>
    <property type="match status" value="1"/>
</dbReference>
<feature type="chain" id="PRO_5035449681" description="DUF5050 domain-containing protein" evidence="1">
    <location>
        <begin position="19"/>
        <end position="329"/>
    </location>
</feature>
<dbReference type="EMBL" id="OV170233">
    <property type="protein sequence ID" value="CAH0718393.1"/>
    <property type="molecule type" value="Genomic_DNA"/>
</dbReference>
<dbReference type="AlphaFoldDB" id="A0A8J9V9C7"/>
<organism evidence="2 3">
    <name type="scientific">Brenthis ino</name>
    <name type="common">lesser marbled fritillary</name>
    <dbReference type="NCBI Taxonomy" id="405034"/>
    <lineage>
        <taxon>Eukaryota</taxon>
        <taxon>Metazoa</taxon>
        <taxon>Ecdysozoa</taxon>
        <taxon>Arthropoda</taxon>
        <taxon>Hexapoda</taxon>
        <taxon>Insecta</taxon>
        <taxon>Pterygota</taxon>
        <taxon>Neoptera</taxon>
        <taxon>Endopterygota</taxon>
        <taxon>Lepidoptera</taxon>
        <taxon>Glossata</taxon>
        <taxon>Ditrysia</taxon>
        <taxon>Papilionoidea</taxon>
        <taxon>Nymphalidae</taxon>
        <taxon>Heliconiinae</taxon>
        <taxon>Argynnini</taxon>
        <taxon>Brenthis</taxon>
    </lineage>
</organism>
<feature type="non-terminal residue" evidence="2">
    <location>
        <position position="329"/>
    </location>
</feature>
<evidence type="ECO:0008006" key="4">
    <source>
        <dbReference type="Google" id="ProtNLM"/>
    </source>
</evidence>
<sequence length="329" mass="37076">MDQLYFLILLGYSSLALTKFKTFDDSNKTMFRTEQIIFSSKHNITKLLVPAGNSYIHERISDIPSIFFTISDPKLEGGSCIYVLEELAAYEILEGGRDSTSDYSTDMVVYFGAKDGVYKYDPDTLSAKKFGKFRDDIIQIQKATNGIIYYLTSSNILYKLENNGTSRSKVKAVTCATEFVLDTSDIIYFISCDDGLPRIVKSDGNLLTYTPSVSEDFNDVKLLRPAFIMENCVPFLGDNNLYMLHSNGTSEKKDFTLKEAPTAYSIDTALYLVAALDGKIYEFNVMEVMLKSMFGFSNFPIDLTKIVMSIIDTARDGFYKDWGSILGYQ</sequence>
<dbReference type="Proteomes" id="UP000838878">
    <property type="component" value="Chromosome 13"/>
</dbReference>
<evidence type="ECO:0000256" key="1">
    <source>
        <dbReference type="SAM" id="SignalP"/>
    </source>
</evidence>